<reference evidence="4 5" key="1">
    <citation type="journal article" date="2020" name="G3 (Bethesda)">
        <title>Improved Reference Genome for Cyclotella cryptica CCMP332, a Model for Cell Wall Morphogenesis, Salinity Adaptation, and Lipid Production in Diatoms (Bacillariophyta).</title>
        <authorList>
            <person name="Roberts W.R."/>
            <person name="Downey K.M."/>
            <person name="Ruck E.C."/>
            <person name="Traller J.C."/>
            <person name="Alverson A.J."/>
        </authorList>
    </citation>
    <scope>NUCLEOTIDE SEQUENCE [LARGE SCALE GENOMIC DNA]</scope>
    <source>
        <strain evidence="4 5">CCMP332</strain>
    </source>
</reference>
<feature type="domain" description="RRM" evidence="3">
    <location>
        <begin position="467"/>
        <end position="517"/>
    </location>
</feature>
<feature type="region of interest" description="Disordered" evidence="2">
    <location>
        <begin position="123"/>
        <end position="143"/>
    </location>
</feature>
<feature type="compositionally biased region" description="Low complexity" evidence="2">
    <location>
        <begin position="176"/>
        <end position="186"/>
    </location>
</feature>
<feature type="region of interest" description="Disordered" evidence="2">
    <location>
        <begin position="164"/>
        <end position="263"/>
    </location>
</feature>
<feature type="compositionally biased region" description="Pro residues" evidence="2">
    <location>
        <begin position="128"/>
        <end position="143"/>
    </location>
</feature>
<organism evidence="4 5">
    <name type="scientific">Cyclotella cryptica</name>
    <dbReference type="NCBI Taxonomy" id="29204"/>
    <lineage>
        <taxon>Eukaryota</taxon>
        <taxon>Sar</taxon>
        <taxon>Stramenopiles</taxon>
        <taxon>Ochrophyta</taxon>
        <taxon>Bacillariophyta</taxon>
        <taxon>Coscinodiscophyceae</taxon>
        <taxon>Thalassiosirophycidae</taxon>
        <taxon>Stephanodiscales</taxon>
        <taxon>Stephanodiscaceae</taxon>
        <taxon>Cyclotella</taxon>
    </lineage>
</organism>
<dbReference type="EMBL" id="JABMIG020000083">
    <property type="protein sequence ID" value="KAL3794163.1"/>
    <property type="molecule type" value="Genomic_DNA"/>
</dbReference>
<keyword evidence="1" id="KW-0694">RNA-binding</keyword>
<dbReference type="AlphaFoldDB" id="A0ABD3Q1R4"/>
<accession>A0ABD3Q1R4</accession>
<proteinExistence type="predicted"/>
<feature type="compositionally biased region" description="Polar residues" evidence="2">
    <location>
        <begin position="311"/>
        <end position="321"/>
    </location>
</feature>
<name>A0ABD3Q1R4_9STRA</name>
<evidence type="ECO:0000313" key="5">
    <source>
        <dbReference type="Proteomes" id="UP001516023"/>
    </source>
</evidence>
<feature type="compositionally biased region" description="Polar residues" evidence="2">
    <location>
        <begin position="238"/>
        <end position="249"/>
    </location>
</feature>
<dbReference type="Gene3D" id="3.30.70.330">
    <property type="match status" value="1"/>
</dbReference>
<sequence>MEDTVGLGNHIRHDALTGAAAPPPNVKSSALDSSFQSQHHATVFVSASTADAKGPETGANQQYEQQGISCAANDGNGTASVVFATENATTNHQVQPQHTIPLFPAPPPHPPAATQTEPLHQMQHQPLPNFPRPPPAPPSGMFPPPPNIAPIYPTNVQSAVFHPSQAQHPFPPLHPPRFLLPQLPLHPNCPPPSQSPPYFPPPPSVHPNVGPPPTLESNASLHSTQSVSSRPDPHAFSPPQNTVHSSSGQECVRSLPLPHQPNEASSKLIDATQHTEQLVGDPCPNETQSQQFDDPIEKARAIARRFHIESTQRQTAGNGTSPFIPDSNAPSNTNDNTDYLKQRQAHFQKERTKLEKFRLKNLEYVIKHDEMELRRHVECMNQITAFEEKQNIQLQLAQQQQRQRQLKMEQREQQKVQANMLNASGGGIGSRDQQRAERVRKREHLEQATSLMARSNGGANSEEKQRTSLYLTNLPTDGSTTERILQSLFGSYGRLDRVTMYRNRNTGDLKGDGLIVFGREAVEEYQQKGGDGDLVEAVCLQVSNMTVWENKYCSTDQSFNRLYS</sequence>
<feature type="region of interest" description="Disordered" evidence="2">
    <location>
        <begin position="422"/>
        <end position="465"/>
    </location>
</feature>
<dbReference type="SMART" id="SM00360">
    <property type="entry name" value="RRM"/>
    <property type="match status" value="1"/>
</dbReference>
<dbReference type="GO" id="GO:0003723">
    <property type="term" value="F:RNA binding"/>
    <property type="evidence" value="ECO:0007669"/>
    <property type="project" value="UniProtKB-UniRule"/>
</dbReference>
<evidence type="ECO:0000256" key="1">
    <source>
        <dbReference type="PROSITE-ProRule" id="PRU00176"/>
    </source>
</evidence>
<dbReference type="PROSITE" id="PS50102">
    <property type="entry name" value="RRM"/>
    <property type="match status" value="1"/>
</dbReference>
<dbReference type="InterPro" id="IPR035979">
    <property type="entry name" value="RBD_domain_sf"/>
</dbReference>
<protein>
    <recommendedName>
        <fullName evidence="3">RRM domain-containing protein</fullName>
    </recommendedName>
</protein>
<dbReference type="InterPro" id="IPR000504">
    <property type="entry name" value="RRM_dom"/>
</dbReference>
<feature type="compositionally biased region" description="Pro residues" evidence="2">
    <location>
        <begin position="187"/>
        <end position="214"/>
    </location>
</feature>
<dbReference type="InterPro" id="IPR012677">
    <property type="entry name" value="Nucleotide-bd_a/b_plait_sf"/>
</dbReference>
<feature type="region of interest" description="Disordered" evidence="2">
    <location>
        <begin position="1"/>
        <end position="33"/>
    </location>
</feature>
<feature type="region of interest" description="Disordered" evidence="2">
    <location>
        <begin position="311"/>
        <end position="333"/>
    </location>
</feature>
<gene>
    <name evidence="4" type="ORF">HJC23_012870</name>
</gene>
<comment type="caution">
    <text evidence="4">The sequence shown here is derived from an EMBL/GenBank/DDBJ whole genome shotgun (WGS) entry which is preliminary data.</text>
</comment>
<feature type="compositionally biased region" description="Polar residues" evidence="2">
    <location>
        <begin position="447"/>
        <end position="459"/>
    </location>
</feature>
<evidence type="ECO:0000256" key="2">
    <source>
        <dbReference type="SAM" id="MobiDB-lite"/>
    </source>
</evidence>
<evidence type="ECO:0000259" key="3">
    <source>
        <dbReference type="PROSITE" id="PS50102"/>
    </source>
</evidence>
<dbReference type="Proteomes" id="UP001516023">
    <property type="component" value="Unassembled WGS sequence"/>
</dbReference>
<dbReference type="SUPFAM" id="SSF54928">
    <property type="entry name" value="RNA-binding domain, RBD"/>
    <property type="match status" value="1"/>
</dbReference>
<evidence type="ECO:0000313" key="4">
    <source>
        <dbReference type="EMBL" id="KAL3794163.1"/>
    </source>
</evidence>
<feature type="compositionally biased region" description="Polar residues" evidence="2">
    <location>
        <begin position="215"/>
        <end position="229"/>
    </location>
</feature>
<keyword evidence="5" id="KW-1185">Reference proteome</keyword>